<reference evidence="3 4" key="1">
    <citation type="submission" date="2019-02" db="EMBL/GenBank/DDBJ databases">
        <title>Pedobacter kyonggii whole genome sequence analysis.</title>
        <authorList>
            <person name="Dahal R.H."/>
        </authorList>
    </citation>
    <scope>NUCLEOTIDE SEQUENCE [LARGE SCALE GENOMIC DNA]</scope>
    <source>
        <strain evidence="3 4">K-4-11-1</strain>
    </source>
</reference>
<keyword evidence="4" id="KW-1185">Reference proteome</keyword>
<keyword evidence="2" id="KW-0812">Transmembrane</keyword>
<sequence>MREGKDIDKLFKDGLENPDLPFNDLDWDNLEERLHPTPKRRVVPIIWLTAAAVAAMLLVVFLLVKPNSDQSKSNSLVKTDSNAHKNKNNRPLDNEGGLIEKPTNNGSSAKDRRENLLTGNNKGAEDNKDQKIAKTGFGHQIFPKLIETGNNGNNNLLADVIYNPEINAETKLVEFEKQNLVVEPVGSKMPRIKDPIFKKKPRFVLSILAAPDLTSVQKSGQSSLSGGFGVEATLVLTKKLSVTTGAVYAKKIYDSDFSLYNPNTNYVFGVKPSNIHANCDVIDIPINVNYKVFDGRRNSISVSTGLSSYLMLKEKYSYSYNGDYQGPQSYEVRSQNQHYLGIANVGVEFQHKINNNLSISAKPFMKIPLTNIGYGNSKLSSTGVAVSVNMNLFGRKN</sequence>
<dbReference type="EMBL" id="SIXF01000001">
    <property type="protein sequence ID" value="TBO45085.1"/>
    <property type="molecule type" value="Genomic_DNA"/>
</dbReference>
<dbReference type="AlphaFoldDB" id="A0A4Q9HHW7"/>
<feature type="compositionally biased region" description="Polar residues" evidence="1">
    <location>
        <begin position="69"/>
        <end position="80"/>
    </location>
</feature>
<evidence type="ECO:0000313" key="4">
    <source>
        <dbReference type="Proteomes" id="UP000291819"/>
    </source>
</evidence>
<name>A0A4Q9HHW7_9SPHI</name>
<dbReference type="Proteomes" id="UP000291819">
    <property type="component" value="Unassembled WGS sequence"/>
</dbReference>
<feature type="region of interest" description="Disordered" evidence="1">
    <location>
        <begin position="69"/>
        <end position="130"/>
    </location>
</feature>
<protein>
    <recommendedName>
        <fullName evidence="5">Outer membrane protein beta-barrel domain-containing protein</fullName>
    </recommendedName>
</protein>
<keyword evidence="2" id="KW-1133">Transmembrane helix</keyword>
<comment type="caution">
    <text evidence="3">The sequence shown here is derived from an EMBL/GenBank/DDBJ whole genome shotgun (WGS) entry which is preliminary data.</text>
</comment>
<evidence type="ECO:0000256" key="2">
    <source>
        <dbReference type="SAM" id="Phobius"/>
    </source>
</evidence>
<dbReference type="OrthoDB" id="1523584at2"/>
<organism evidence="3 4">
    <name type="scientific">Pedobacter kyonggii</name>
    <dbReference type="NCBI Taxonomy" id="1926871"/>
    <lineage>
        <taxon>Bacteria</taxon>
        <taxon>Pseudomonadati</taxon>
        <taxon>Bacteroidota</taxon>
        <taxon>Sphingobacteriia</taxon>
        <taxon>Sphingobacteriales</taxon>
        <taxon>Sphingobacteriaceae</taxon>
        <taxon>Pedobacter</taxon>
    </lineage>
</organism>
<evidence type="ECO:0000256" key="1">
    <source>
        <dbReference type="SAM" id="MobiDB-lite"/>
    </source>
</evidence>
<feature type="transmembrane region" description="Helical" evidence="2">
    <location>
        <begin position="42"/>
        <end position="64"/>
    </location>
</feature>
<evidence type="ECO:0008006" key="5">
    <source>
        <dbReference type="Google" id="ProtNLM"/>
    </source>
</evidence>
<proteinExistence type="predicted"/>
<accession>A0A4Q9HHW7</accession>
<keyword evidence="2" id="KW-0472">Membrane</keyword>
<gene>
    <name evidence="3" type="ORF">EYS08_01765</name>
</gene>
<dbReference type="RefSeq" id="WP_131028134.1">
    <property type="nucleotide sequence ID" value="NZ_SIXF01000001.1"/>
</dbReference>
<evidence type="ECO:0000313" key="3">
    <source>
        <dbReference type="EMBL" id="TBO45085.1"/>
    </source>
</evidence>